<dbReference type="Proteomes" id="UP000436088">
    <property type="component" value="Unassembled WGS sequence"/>
</dbReference>
<sequence>MAITPANKERRILSSSNVPSNVNADTQQDLGCIASSISGKNPQEDRINGTFCIHDLSVFPQPEITTDWQSSSSLSDRSDQPVSVDDLSTSNLPQKNSAITKSVEGSTNQSVEIGNISCNRTVLQPFVPNMKMPAGSTVLPMSDGQWVALKLGSQANQGLL</sequence>
<gene>
    <name evidence="2" type="ORF">F3Y22_tig00002684pilonHSYRG00033</name>
</gene>
<comment type="caution">
    <text evidence="2">The sequence shown here is derived from an EMBL/GenBank/DDBJ whole genome shotgun (WGS) entry which is preliminary data.</text>
</comment>
<keyword evidence="3" id="KW-1185">Reference proteome</keyword>
<dbReference type="EMBL" id="VEPZ02000188">
    <property type="protein sequence ID" value="KAE8731727.1"/>
    <property type="molecule type" value="Genomic_DNA"/>
</dbReference>
<feature type="compositionally biased region" description="Polar residues" evidence="1">
    <location>
        <begin position="13"/>
        <end position="25"/>
    </location>
</feature>
<proteinExistence type="predicted"/>
<evidence type="ECO:0000313" key="3">
    <source>
        <dbReference type="Proteomes" id="UP000436088"/>
    </source>
</evidence>
<evidence type="ECO:0000256" key="1">
    <source>
        <dbReference type="SAM" id="MobiDB-lite"/>
    </source>
</evidence>
<organism evidence="2 3">
    <name type="scientific">Hibiscus syriacus</name>
    <name type="common">Rose of Sharon</name>
    <dbReference type="NCBI Taxonomy" id="106335"/>
    <lineage>
        <taxon>Eukaryota</taxon>
        <taxon>Viridiplantae</taxon>
        <taxon>Streptophyta</taxon>
        <taxon>Embryophyta</taxon>
        <taxon>Tracheophyta</taxon>
        <taxon>Spermatophyta</taxon>
        <taxon>Magnoliopsida</taxon>
        <taxon>eudicotyledons</taxon>
        <taxon>Gunneridae</taxon>
        <taxon>Pentapetalae</taxon>
        <taxon>rosids</taxon>
        <taxon>malvids</taxon>
        <taxon>Malvales</taxon>
        <taxon>Malvaceae</taxon>
        <taxon>Malvoideae</taxon>
        <taxon>Hibiscus</taxon>
    </lineage>
</organism>
<accession>A0A6A3CT55</accession>
<reference evidence="2" key="1">
    <citation type="submission" date="2019-09" db="EMBL/GenBank/DDBJ databases">
        <title>Draft genome information of white flower Hibiscus syriacus.</title>
        <authorList>
            <person name="Kim Y.-M."/>
        </authorList>
    </citation>
    <scope>NUCLEOTIDE SEQUENCE [LARGE SCALE GENOMIC DNA]</scope>
    <source>
        <strain evidence="2">YM2019G1</strain>
    </source>
</reference>
<feature type="region of interest" description="Disordered" evidence="1">
    <location>
        <begin position="64"/>
        <end position="103"/>
    </location>
</feature>
<feature type="region of interest" description="Disordered" evidence="1">
    <location>
        <begin position="1"/>
        <end position="25"/>
    </location>
</feature>
<feature type="compositionally biased region" description="Polar residues" evidence="1">
    <location>
        <begin position="86"/>
        <end position="103"/>
    </location>
</feature>
<dbReference type="AlphaFoldDB" id="A0A6A3CT55"/>
<name>A0A6A3CT55_HIBSY</name>
<protein>
    <submittedName>
        <fullName evidence="2">MIF4G domain and MA3 domain-containing protein isoform 1</fullName>
    </submittedName>
</protein>
<evidence type="ECO:0000313" key="2">
    <source>
        <dbReference type="EMBL" id="KAE8731727.1"/>
    </source>
</evidence>